<reference evidence="3 4" key="1">
    <citation type="submission" date="2019-03" db="EMBL/GenBank/DDBJ databases">
        <title>Genomic Encyclopedia of Type Strains, Phase IV (KMG-IV): sequencing the most valuable type-strain genomes for metagenomic binning, comparative biology and taxonomic classification.</title>
        <authorList>
            <person name="Goeker M."/>
        </authorList>
    </citation>
    <scope>NUCLEOTIDE SEQUENCE [LARGE SCALE GENOMIC DNA]</scope>
    <source>
        <strain evidence="3 4">DSM 28867</strain>
    </source>
</reference>
<keyword evidence="4" id="KW-1185">Reference proteome</keyword>
<keyword evidence="1" id="KW-0812">Transmembrane</keyword>
<feature type="transmembrane region" description="Helical" evidence="1">
    <location>
        <begin position="37"/>
        <end position="60"/>
    </location>
</feature>
<feature type="transmembrane region" description="Helical" evidence="1">
    <location>
        <begin position="312"/>
        <end position="331"/>
    </location>
</feature>
<dbReference type="AlphaFoldDB" id="A0A4R7ZCJ0"/>
<dbReference type="EMBL" id="SODD01000051">
    <property type="protein sequence ID" value="TDW12642.1"/>
    <property type="molecule type" value="Genomic_DNA"/>
</dbReference>
<dbReference type="GO" id="GO:0016747">
    <property type="term" value="F:acyltransferase activity, transferring groups other than amino-acyl groups"/>
    <property type="evidence" value="ECO:0007669"/>
    <property type="project" value="InterPro"/>
</dbReference>
<evidence type="ECO:0000259" key="2">
    <source>
        <dbReference type="Pfam" id="PF01757"/>
    </source>
</evidence>
<evidence type="ECO:0000256" key="1">
    <source>
        <dbReference type="SAM" id="Phobius"/>
    </source>
</evidence>
<feature type="domain" description="Acyltransferase 3" evidence="2">
    <location>
        <begin position="8"/>
        <end position="329"/>
    </location>
</feature>
<comment type="caution">
    <text evidence="3">The sequence shown here is derived from an EMBL/GenBank/DDBJ whole genome shotgun (WGS) entry which is preliminary data.</text>
</comment>
<dbReference type="RefSeq" id="WP_134171135.1">
    <property type="nucleotide sequence ID" value="NZ_SODD01000051.1"/>
</dbReference>
<dbReference type="Pfam" id="PF01757">
    <property type="entry name" value="Acyl_transf_3"/>
    <property type="match status" value="1"/>
</dbReference>
<keyword evidence="1" id="KW-0472">Membrane</keyword>
<gene>
    <name evidence="3" type="ORF">EDD63_15111</name>
</gene>
<sequence>MKNHKNYLIDILKLIAAIFAILAYLQPFKGVSDIANFFVSFILGRVAVPFFFVASAYFFFRKLDFHEESERENRMYLRNYLWRQAKLYVIWTAIYIVPIIYNLAQAKFSAQALLFLVRDFFFTGSYYHLWIFPAMMFSTVLIYIMMHKLRPIRVLEIGLALFVVGMMINVYTPVLAEIPGISQLVKLYLDIFGTARNGLFYGTIFTLLGAYIAQTPVSTNREFYVKRIIVCVVLLLIEGFFIKGLGLFSDQTYMLITLVPLHYYCFCLVLTFNLNYNPRFVNYRSYSILIYFLFALFAWIISILPIEFNNFFTTVIVLVIVVDLAYLIYNISKRKEFKILRNLY</sequence>
<dbReference type="OrthoDB" id="5808342at2"/>
<proteinExistence type="predicted"/>
<feature type="transmembrane region" description="Helical" evidence="1">
    <location>
        <begin position="229"/>
        <end position="248"/>
    </location>
</feature>
<evidence type="ECO:0000313" key="3">
    <source>
        <dbReference type="EMBL" id="TDW12642.1"/>
    </source>
</evidence>
<evidence type="ECO:0000313" key="4">
    <source>
        <dbReference type="Proteomes" id="UP000294743"/>
    </source>
</evidence>
<feature type="transmembrane region" description="Helical" evidence="1">
    <location>
        <begin position="288"/>
        <end position="306"/>
    </location>
</feature>
<name>A0A4R7ZCJ0_9FIRM</name>
<dbReference type="Proteomes" id="UP000294743">
    <property type="component" value="Unassembled WGS sequence"/>
</dbReference>
<keyword evidence="3" id="KW-0012">Acyltransferase</keyword>
<feature type="transmembrane region" description="Helical" evidence="1">
    <location>
        <begin position="124"/>
        <end position="145"/>
    </location>
</feature>
<dbReference type="InterPro" id="IPR002656">
    <property type="entry name" value="Acyl_transf_3_dom"/>
</dbReference>
<protein>
    <submittedName>
        <fullName evidence="3">Surface polysaccharide O-acyltransferase-like enzyme</fullName>
    </submittedName>
</protein>
<feature type="transmembrane region" description="Helical" evidence="1">
    <location>
        <begin position="157"/>
        <end position="178"/>
    </location>
</feature>
<organism evidence="3 4">
    <name type="scientific">Breznakia blatticola</name>
    <dbReference type="NCBI Taxonomy" id="1754012"/>
    <lineage>
        <taxon>Bacteria</taxon>
        <taxon>Bacillati</taxon>
        <taxon>Bacillota</taxon>
        <taxon>Erysipelotrichia</taxon>
        <taxon>Erysipelotrichales</taxon>
        <taxon>Erysipelotrichaceae</taxon>
        <taxon>Breznakia</taxon>
    </lineage>
</organism>
<keyword evidence="1" id="KW-1133">Transmembrane helix</keyword>
<feature type="transmembrane region" description="Helical" evidence="1">
    <location>
        <begin position="7"/>
        <end position="25"/>
    </location>
</feature>
<accession>A0A4R7ZCJ0</accession>
<feature type="transmembrane region" description="Helical" evidence="1">
    <location>
        <begin position="198"/>
        <end position="217"/>
    </location>
</feature>
<keyword evidence="3" id="KW-0808">Transferase</keyword>
<feature type="transmembrane region" description="Helical" evidence="1">
    <location>
        <begin position="81"/>
        <end position="104"/>
    </location>
</feature>
<feature type="transmembrane region" description="Helical" evidence="1">
    <location>
        <begin position="254"/>
        <end position="276"/>
    </location>
</feature>